<dbReference type="GO" id="GO:0005737">
    <property type="term" value="C:cytoplasm"/>
    <property type="evidence" value="ECO:0007669"/>
    <property type="project" value="TreeGrafter"/>
</dbReference>
<name>A0A381YKK6_9ZZZZ</name>
<proteinExistence type="predicted"/>
<dbReference type="InterPro" id="IPR006076">
    <property type="entry name" value="FAD-dep_OxRdtase"/>
</dbReference>
<evidence type="ECO:0000313" key="2">
    <source>
        <dbReference type="EMBL" id="SVA77564.1"/>
    </source>
</evidence>
<reference evidence="2" key="1">
    <citation type="submission" date="2018-05" db="EMBL/GenBank/DDBJ databases">
        <authorList>
            <person name="Lanie J.A."/>
            <person name="Ng W.-L."/>
            <person name="Kazmierczak K.M."/>
            <person name="Andrzejewski T.M."/>
            <person name="Davidsen T.M."/>
            <person name="Wayne K.J."/>
            <person name="Tettelin H."/>
            <person name="Glass J.I."/>
            <person name="Rusch D."/>
            <person name="Podicherti R."/>
            <person name="Tsui H.-C.T."/>
            <person name="Winkler M.E."/>
        </authorList>
    </citation>
    <scope>NUCLEOTIDE SEQUENCE</scope>
</reference>
<dbReference type="PANTHER" id="PTHR13847:SF281">
    <property type="entry name" value="FAD DEPENDENT OXIDOREDUCTASE DOMAIN-CONTAINING PROTEIN"/>
    <property type="match status" value="1"/>
</dbReference>
<feature type="domain" description="FAD dependent oxidoreductase" evidence="1">
    <location>
        <begin position="36"/>
        <end position="386"/>
    </location>
</feature>
<gene>
    <name evidence="2" type="ORF">METZ01_LOCUS130418</name>
</gene>
<dbReference type="EMBL" id="UINC01018461">
    <property type="protein sequence ID" value="SVA77564.1"/>
    <property type="molecule type" value="Genomic_DNA"/>
</dbReference>
<evidence type="ECO:0000259" key="1">
    <source>
        <dbReference type="Pfam" id="PF01266"/>
    </source>
</evidence>
<protein>
    <recommendedName>
        <fullName evidence="1">FAD dependent oxidoreductase domain-containing protein</fullName>
    </recommendedName>
</protein>
<dbReference type="Gene3D" id="3.50.50.60">
    <property type="entry name" value="FAD/NAD(P)-binding domain"/>
    <property type="match status" value="1"/>
</dbReference>
<dbReference type="SUPFAM" id="SSF51905">
    <property type="entry name" value="FAD/NAD(P)-binding domain"/>
    <property type="match status" value="1"/>
</dbReference>
<dbReference type="PANTHER" id="PTHR13847">
    <property type="entry name" value="SARCOSINE DEHYDROGENASE-RELATED"/>
    <property type="match status" value="1"/>
</dbReference>
<accession>A0A381YKK6</accession>
<organism evidence="2">
    <name type="scientific">marine metagenome</name>
    <dbReference type="NCBI Taxonomy" id="408172"/>
    <lineage>
        <taxon>unclassified sequences</taxon>
        <taxon>metagenomes</taxon>
        <taxon>ecological metagenomes</taxon>
    </lineage>
</organism>
<dbReference type="Pfam" id="PF01266">
    <property type="entry name" value="DAO"/>
    <property type="match status" value="1"/>
</dbReference>
<sequence>MSIPQNKHIHHTNSYYAATINEPAEFPVLLENIESDVCIIGAGFTGINTAINLAEKGFDVVVIESAKVGWGASGRNGGQLISGFTFSPKLSKIMDDEAVQSVWELGAKSADLVRERIKEYQIECDLKSGFIEVALNKVQMQELVERKENWEKRGYQHQLTLVDESEIRNYVGSARYIGGLIDSGSGHLHPLNLCLGEAKVATNLGVRIFEQSRATSIDFGETVITRTNKGIVKSKYLVVAGNAYIGALHKSLRRMIMPANSCIIATESLPDEVANEILPKDMAVCDLNTILDYYRLSPDKRLLFGGRWNYSGNEPKNIKGNLRKRMLKVFPDFDKVKIDYGWGGNVAVSLKRIPQLGKLTDNVFYSQGYSGHGVAPTHMAAEIVASAISKEWDMLDLLSQVKHIQLPGGKWFASPAMAMGMVYYRLQDFIANRFTTMARKRRSRR</sequence>
<dbReference type="InterPro" id="IPR036188">
    <property type="entry name" value="FAD/NAD-bd_sf"/>
</dbReference>
<dbReference type="Gene3D" id="3.30.9.10">
    <property type="entry name" value="D-Amino Acid Oxidase, subunit A, domain 2"/>
    <property type="match status" value="1"/>
</dbReference>
<dbReference type="AlphaFoldDB" id="A0A381YKK6"/>